<sequence>MPTGHKKSVGEIIKKNIRKTLFLTSILLFSLSSLLLSIFEWEIYKKGEEIKVRQIENIWSSNILSMLRLCNLLSKQPELLSSEERIRKLLERIYIDYEGLISYPAFGTVDGKMLTYPYYDYPPEYDPRERPWYNEAVKNPQKPVIIKPFLHGILKEPTLAVAKAVYDSNNNFIGVIGFDLVASKVSEKILIEGSFIIDEKGNILAKKGYIKQNIDFSLLTNEDRDLYVKYIKTRYFTVKKSVGGTYVVVEHSFLNYILAIFLPTLLFTSFLVLVGLIMSERLALLLDTNISKPIQEIATKTKDYLLTGVFDVDIESEVYEVCLLKKEIGEMVYTISSQLRELKNGYGKMELLNSQLEEKIDLIRDKDRQIEDTYRFLTERLAMVVEAFDEPTGMHVKRVRILSKFFAEQLGLPFDLISQIELYAPLHDIGKLHIPKDILVKPGRLTQEEFDLVKLHTVWGAQLLSGEDRLKVAYNIALYHHEKYDGTGYPYGLKGEEIPIEAQIVAIVDVYDALRSERPYKRAVSHEEAVKIILEGDERTKPSHFSPKLLEIMKEYSDDIDRLWNMFGD</sequence>
<dbReference type="InterPro" id="IPR037522">
    <property type="entry name" value="HD_GYP_dom"/>
</dbReference>
<dbReference type="AlphaFoldDB" id="A0A7C5U859"/>
<dbReference type="PROSITE" id="PS51832">
    <property type="entry name" value="HD_GYP"/>
    <property type="match status" value="1"/>
</dbReference>
<evidence type="ECO:0000256" key="3">
    <source>
        <dbReference type="ARBA" id="ARBA00022692"/>
    </source>
</evidence>
<dbReference type="GO" id="GO:0005886">
    <property type="term" value="C:plasma membrane"/>
    <property type="evidence" value="ECO:0007669"/>
    <property type="project" value="UniProtKB-SubCell"/>
</dbReference>
<organism evidence="9">
    <name type="scientific">Fervidobacterium nodosum</name>
    <dbReference type="NCBI Taxonomy" id="2424"/>
    <lineage>
        <taxon>Bacteria</taxon>
        <taxon>Thermotogati</taxon>
        <taxon>Thermotogota</taxon>
        <taxon>Thermotogae</taxon>
        <taxon>Thermotogales</taxon>
        <taxon>Fervidobacteriaceae</taxon>
        <taxon>Fervidobacterium</taxon>
    </lineage>
</organism>
<dbReference type="SUPFAM" id="SSF103190">
    <property type="entry name" value="Sensory domain-like"/>
    <property type="match status" value="1"/>
</dbReference>
<accession>A0A7C5U859</accession>
<keyword evidence="5 7" id="KW-0472">Membrane</keyword>
<keyword evidence="3 7" id="KW-0812">Transmembrane</keyword>
<name>A0A7C5U859_9BACT</name>
<keyword evidence="6" id="KW-0175">Coiled coil</keyword>
<feature type="transmembrane region" description="Helical" evidence="7">
    <location>
        <begin position="21"/>
        <end position="41"/>
    </location>
</feature>
<dbReference type="InterPro" id="IPR033479">
    <property type="entry name" value="dCache_1"/>
</dbReference>
<keyword evidence="4 7" id="KW-1133">Transmembrane helix</keyword>
<dbReference type="InterPro" id="IPR052020">
    <property type="entry name" value="Cyclic_di-GMP/3'3'-cGAMP_PDE"/>
</dbReference>
<dbReference type="InterPro" id="IPR003607">
    <property type="entry name" value="HD/PDEase_dom"/>
</dbReference>
<evidence type="ECO:0000259" key="8">
    <source>
        <dbReference type="PROSITE" id="PS51832"/>
    </source>
</evidence>
<dbReference type="EMBL" id="DRXW01000142">
    <property type="protein sequence ID" value="HHR33735.1"/>
    <property type="molecule type" value="Genomic_DNA"/>
</dbReference>
<protein>
    <submittedName>
        <fullName evidence="9">HD domain-containing protein</fullName>
    </submittedName>
</protein>
<comment type="subcellular location">
    <subcellularLocation>
        <location evidence="1">Cell membrane</location>
        <topology evidence="1">Multi-pass membrane protein</topology>
    </subcellularLocation>
</comment>
<dbReference type="Gene3D" id="1.10.3210.10">
    <property type="entry name" value="Hypothetical protein af1432"/>
    <property type="match status" value="1"/>
</dbReference>
<evidence type="ECO:0000256" key="7">
    <source>
        <dbReference type="SAM" id="Phobius"/>
    </source>
</evidence>
<dbReference type="CDD" id="cd00077">
    <property type="entry name" value="HDc"/>
    <property type="match status" value="1"/>
</dbReference>
<feature type="domain" description="HD-GYP" evidence="8">
    <location>
        <begin position="370"/>
        <end position="569"/>
    </location>
</feature>
<dbReference type="PANTHER" id="PTHR45228:SF8">
    <property type="entry name" value="TWO-COMPONENT RESPONSE REGULATOR-RELATED"/>
    <property type="match status" value="1"/>
</dbReference>
<dbReference type="Pfam" id="PF02743">
    <property type="entry name" value="dCache_1"/>
    <property type="match status" value="1"/>
</dbReference>
<comment type="caution">
    <text evidence="9">The sequence shown here is derived from an EMBL/GenBank/DDBJ whole genome shotgun (WGS) entry which is preliminary data.</text>
</comment>
<dbReference type="Pfam" id="PF13487">
    <property type="entry name" value="HD_5"/>
    <property type="match status" value="1"/>
</dbReference>
<evidence type="ECO:0000256" key="6">
    <source>
        <dbReference type="SAM" id="Coils"/>
    </source>
</evidence>
<keyword evidence="2" id="KW-1003">Cell membrane</keyword>
<dbReference type="PANTHER" id="PTHR45228">
    <property type="entry name" value="CYCLIC DI-GMP PHOSPHODIESTERASE TM_0186-RELATED"/>
    <property type="match status" value="1"/>
</dbReference>
<reference evidence="9" key="1">
    <citation type="journal article" date="2020" name="mSystems">
        <title>Genome- and Community-Level Interaction Insights into Carbon Utilization and Element Cycling Functions of Hydrothermarchaeota in Hydrothermal Sediment.</title>
        <authorList>
            <person name="Zhou Z."/>
            <person name="Liu Y."/>
            <person name="Xu W."/>
            <person name="Pan J."/>
            <person name="Luo Z.H."/>
            <person name="Li M."/>
        </authorList>
    </citation>
    <scope>NUCLEOTIDE SEQUENCE [LARGE SCALE GENOMIC DNA]</scope>
    <source>
        <strain evidence="9">SpSt-1088</strain>
    </source>
</reference>
<evidence type="ECO:0000256" key="1">
    <source>
        <dbReference type="ARBA" id="ARBA00004651"/>
    </source>
</evidence>
<dbReference type="CDD" id="cd18773">
    <property type="entry name" value="PDC1_HK_sensor"/>
    <property type="match status" value="1"/>
</dbReference>
<feature type="transmembrane region" description="Helical" evidence="7">
    <location>
        <begin position="253"/>
        <end position="277"/>
    </location>
</feature>
<dbReference type="Gene3D" id="3.30.450.20">
    <property type="entry name" value="PAS domain"/>
    <property type="match status" value="1"/>
</dbReference>
<dbReference type="InterPro" id="IPR029151">
    <property type="entry name" value="Sensor-like_sf"/>
</dbReference>
<evidence type="ECO:0000256" key="5">
    <source>
        <dbReference type="ARBA" id="ARBA00023136"/>
    </source>
</evidence>
<evidence type="ECO:0000256" key="2">
    <source>
        <dbReference type="ARBA" id="ARBA00022475"/>
    </source>
</evidence>
<dbReference type="SMART" id="SM00471">
    <property type="entry name" value="HDc"/>
    <property type="match status" value="1"/>
</dbReference>
<evidence type="ECO:0000313" key="9">
    <source>
        <dbReference type="EMBL" id="HHR33735.1"/>
    </source>
</evidence>
<proteinExistence type="predicted"/>
<feature type="coiled-coil region" evidence="6">
    <location>
        <begin position="339"/>
        <end position="373"/>
    </location>
</feature>
<evidence type="ECO:0000256" key="4">
    <source>
        <dbReference type="ARBA" id="ARBA00022989"/>
    </source>
</evidence>
<gene>
    <name evidence="9" type="ORF">ENM46_02160</name>
</gene>
<dbReference type="SUPFAM" id="SSF109604">
    <property type="entry name" value="HD-domain/PDEase-like"/>
    <property type="match status" value="1"/>
</dbReference>